<keyword evidence="1" id="KW-0808">Transferase</keyword>
<dbReference type="RefSeq" id="WP_102242734.1">
    <property type="nucleotide sequence ID" value="NZ_CP025704.1"/>
</dbReference>
<dbReference type="KEGG" id="bsto:C0V70_04810"/>
<accession>A0A2K9NPK5</accession>
<dbReference type="GO" id="GO:0006354">
    <property type="term" value="P:DNA-templated transcription elongation"/>
    <property type="evidence" value="ECO:0007669"/>
    <property type="project" value="TreeGrafter"/>
</dbReference>
<dbReference type="InterPro" id="IPR001437">
    <property type="entry name" value="Tscrpt_elong_fac_GreA/B_C"/>
</dbReference>
<dbReference type="Proteomes" id="UP000235584">
    <property type="component" value="Chromosome"/>
</dbReference>
<dbReference type="InterPro" id="IPR023459">
    <property type="entry name" value="Tscrpt_elong_fac_GreA/B_fam"/>
</dbReference>
<organism evidence="1 2">
    <name type="scientific">Bacteriovorax stolpii</name>
    <name type="common">Bdellovibrio stolpii</name>
    <dbReference type="NCBI Taxonomy" id="960"/>
    <lineage>
        <taxon>Bacteria</taxon>
        <taxon>Pseudomonadati</taxon>
        <taxon>Bdellovibrionota</taxon>
        <taxon>Bacteriovoracia</taxon>
        <taxon>Bacteriovoracales</taxon>
        <taxon>Bacteriovoracaceae</taxon>
        <taxon>Bacteriovorax</taxon>
    </lineage>
</organism>
<gene>
    <name evidence="1" type="ORF">C0V70_04810</name>
</gene>
<protein>
    <submittedName>
        <fullName evidence="1">Nucleoside diphosphate kinase regulator</fullName>
    </submittedName>
</protein>
<dbReference type="Gene3D" id="3.10.50.30">
    <property type="entry name" value="Transcription elongation factor, GreA/GreB, C-terminal domain"/>
    <property type="match status" value="1"/>
</dbReference>
<keyword evidence="2" id="KW-1185">Reference proteome</keyword>
<reference evidence="1 2" key="1">
    <citation type="submission" date="2018-01" db="EMBL/GenBank/DDBJ databases">
        <title>Complete genome sequence of Bacteriovorax stolpii DSM12778.</title>
        <authorList>
            <person name="Tang B."/>
            <person name="Chang J."/>
        </authorList>
    </citation>
    <scope>NUCLEOTIDE SEQUENCE [LARGE SCALE GENOMIC DNA]</scope>
    <source>
        <strain evidence="1 2">DSM 12778</strain>
    </source>
</reference>
<name>A0A2K9NPK5_BACTC</name>
<dbReference type="InterPro" id="IPR036953">
    <property type="entry name" value="GreA/GreB_C_sf"/>
</dbReference>
<proteinExistence type="predicted"/>
<dbReference type="PANTHER" id="PTHR30437:SF5">
    <property type="entry name" value="REGULATOR OF NUCLEOSIDE DIPHOSPHATE KINASE"/>
    <property type="match status" value="1"/>
</dbReference>
<dbReference type="Pfam" id="PF01272">
    <property type="entry name" value="GreA_GreB"/>
    <property type="match status" value="1"/>
</dbReference>
<evidence type="ECO:0000313" key="1">
    <source>
        <dbReference type="EMBL" id="AUN97439.1"/>
    </source>
</evidence>
<dbReference type="OrthoDB" id="5293860at2"/>
<dbReference type="PANTHER" id="PTHR30437">
    <property type="entry name" value="TRANSCRIPTION ELONGATION FACTOR GREA"/>
    <property type="match status" value="1"/>
</dbReference>
<sequence>MYDDVILLTERDYLRIRHLLSFKSSGDYENLEIEIERAKIIGEHEIPTDLVMMNSKVTFLTVQEDKTMTITLTYPSEANFEEGRISILAPLGSALIGLRVGQEINWMFPDGKTKTLRILEVAKP</sequence>
<keyword evidence="1" id="KW-0418">Kinase</keyword>
<dbReference type="EMBL" id="CP025704">
    <property type="protein sequence ID" value="AUN97439.1"/>
    <property type="molecule type" value="Genomic_DNA"/>
</dbReference>
<dbReference type="GO" id="GO:0070063">
    <property type="term" value="F:RNA polymerase binding"/>
    <property type="evidence" value="ECO:0007669"/>
    <property type="project" value="InterPro"/>
</dbReference>
<dbReference type="SUPFAM" id="SSF54534">
    <property type="entry name" value="FKBP-like"/>
    <property type="match status" value="1"/>
</dbReference>
<dbReference type="AlphaFoldDB" id="A0A2K9NPK5"/>
<evidence type="ECO:0000313" key="2">
    <source>
        <dbReference type="Proteomes" id="UP000235584"/>
    </source>
</evidence>
<dbReference type="NCBIfam" id="NF004396">
    <property type="entry name" value="PRK05753.1"/>
    <property type="match status" value="1"/>
</dbReference>
<dbReference type="GO" id="GO:0003677">
    <property type="term" value="F:DNA binding"/>
    <property type="evidence" value="ECO:0007669"/>
    <property type="project" value="InterPro"/>
</dbReference>
<dbReference type="GO" id="GO:0032784">
    <property type="term" value="P:regulation of DNA-templated transcription elongation"/>
    <property type="evidence" value="ECO:0007669"/>
    <property type="project" value="InterPro"/>
</dbReference>
<dbReference type="GO" id="GO:0016301">
    <property type="term" value="F:kinase activity"/>
    <property type="evidence" value="ECO:0007669"/>
    <property type="project" value="UniProtKB-KW"/>
</dbReference>